<evidence type="ECO:0000313" key="2">
    <source>
        <dbReference type="EMBL" id="KYC46851.1"/>
    </source>
</evidence>
<reference evidence="2 3" key="1">
    <citation type="journal article" date="2016" name="ISME J.">
        <title>Chasing the elusive Euryarchaeota class WSA2: genomes reveal a uniquely fastidious methyl-reducing methanogen.</title>
        <authorList>
            <person name="Nobu M.K."/>
            <person name="Narihiro T."/>
            <person name="Kuroda K."/>
            <person name="Mei R."/>
            <person name="Liu W.T."/>
        </authorList>
    </citation>
    <scope>NUCLEOTIDE SEQUENCE [LARGE SCALE GENOMIC DNA]</scope>
    <source>
        <strain evidence="2">U1lsi0528_Bin089</strain>
    </source>
</reference>
<dbReference type="EMBL" id="LNGD01000178">
    <property type="protein sequence ID" value="KYC46851.1"/>
    <property type="molecule type" value="Genomic_DNA"/>
</dbReference>
<comment type="caution">
    <text evidence="2">The sequence shown here is derived from an EMBL/GenBank/DDBJ whole genome shotgun (WGS) entry which is preliminary data.</text>
</comment>
<dbReference type="Proteomes" id="UP000075578">
    <property type="component" value="Unassembled WGS sequence"/>
</dbReference>
<gene>
    <name evidence="2" type="ORF">AMQ74_01746</name>
</gene>
<protein>
    <submittedName>
        <fullName evidence="2">Uncharacterized protein</fullName>
    </submittedName>
</protein>
<evidence type="ECO:0000313" key="3">
    <source>
        <dbReference type="Proteomes" id="UP000075578"/>
    </source>
</evidence>
<organism evidence="2 3">
    <name type="scientific">Candidatus Methanofastidiosum methylothiophilum</name>
    <dbReference type="NCBI Taxonomy" id="1705564"/>
    <lineage>
        <taxon>Archaea</taxon>
        <taxon>Methanobacteriati</taxon>
        <taxon>Methanobacteriota</taxon>
        <taxon>Stenosarchaea group</taxon>
        <taxon>Candidatus Methanofastidiosia</taxon>
        <taxon>Candidatus Methanofastidiosales</taxon>
        <taxon>Candidatus Methanofastidiosaceae</taxon>
        <taxon>Candidatus Methanofastidiosum</taxon>
    </lineage>
</organism>
<feature type="compositionally biased region" description="Acidic residues" evidence="1">
    <location>
        <begin position="1"/>
        <end position="16"/>
    </location>
</feature>
<feature type="region of interest" description="Disordered" evidence="1">
    <location>
        <begin position="1"/>
        <end position="20"/>
    </location>
</feature>
<evidence type="ECO:0000256" key="1">
    <source>
        <dbReference type="SAM" id="MobiDB-lite"/>
    </source>
</evidence>
<name>A0A150IP73_9EURY</name>
<proteinExistence type="predicted"/>
<accession>A0A150IP73</accession>
<dbReference type="AlphaFoldDB" id="A0A150IP73"/>
<sequence length="76" mass="9245">MELDYSDEFDPEPDEERDSRIEKLQGKICNKELLFEEELKLLNEVLADYFQSSEYESLSEKKKELFLKYFDTYMKT</sequence>